<dbReference type="InterPro" id="IPR001547">
    <property type="entry name" value="Glyco_hydro_5"/>
</dbReference>
<keyword evidence="2 3" id="KW-0326">Glycosidase</keyword>
<evidence type="ECO:0000259" key="5">
    <source>
        <dbReference type="SMART" id="SM00458"/>
    </source>
</evidence>
<reference evidence="6 7" key="1">
    <citation type="submission" date="2021-03" db="EMBL/GenBank/DDBJ databases">
        <title>Whole genome shotgun sequence of Actinoplanes toevensis NBRC 105298.</title>
        <authorList>
            <person name="Komaki H."/>
            <person name="Tamura T."/>
        </authorList>
    </citation>
    <scope>NUCLEOTIDE SEQUENCE [LARGE SCALE GENOMIC DNA]</scope>
    <source>
        <strain evidence="6 7">NBRC 105298</strain>
    </source>
</reference>
<keyword evidence="4" id="KW-0732">Signal</keyword>
<protein>
    <submittedName>
        <fullName evidence="6">Carbohydrate-binding protein</fullName>
    </submittedName>
</protein>
<feature type="signal peptide" evidence="4">
    <location>
        <begin position="1"/>
        <end position="32"/>
    </location>
</feature>
<evidence type="ECO:0000313" key="6">
    <source>
        <dbReference type="EMBL" id="GIM92865.1"/>
    </source>
</evidence>
<dbReference type="AlphaFoldDB" id="A0A919TC61"/>
<dbReference type="SUPFAM" id="SSF51445">
    <property type="entry name" value="(Trans)glycosidases"/>
    <property type="match status" value="1"/>
</dbReference>
<comment type="similarity">
    <text evidence="3">Belongs to the glycosyl hydrolase 5 (cellulase A) family.</text>
</comment>
<feature type="domain" description="Ricin B lectin" evidence="5">
    <location>
        <begin position="349"/>
        <end position="484"/>
    </location>
</feature>
<accession>A0A919TC61</accession>
<dbReference type="SUPFAM" id="SSF50370">
    <property type="entry name" value="Ricin B-like lectins"/>
    <property type="match status" value="1"/>
</dbReference>
<proteinExistence type="inferred from homology"/>
<evidence type="ECO:0000256" key="3">
    <source>
        <dbReference type="RuleBase" id="RU361153"/>
    </source>
</evidence>
<dbReference type="Pfam" id="PF00652">
    <property type="entry name" value="Ricin_B_lectin"/>
    <property type="match status" value="1"/>
</dbReference>
<dbReference type="Gene3D" id="2.80.10.50">
    <property type="match status" value="3"/>
</dbReference>
<evidence type="ECO:0000256" key="4">
    <source>
        <dbReference type="SAM" id="SignalP"/>
    </source>
</evidence>
<dbReference type="Pfam" id="PF00150">
    <property type="entry name" value="Cellulase"/>
    <property type="match status" value="1"/>
</dbReference>
<dbReference type="Gene3D" id="3.20.20.80">
    <property type="entry name" value="Glycosidases"/>
    <property type="match status" value="1"/>
</dbReference>
<feature type="chain" id="PRO_5039049048" evidence="4">
    <location>
        <begin position="33"/>
        <end position="486"/>
    </location>
</feature>
<name>A0A919TC61_9ACTN</name>
<dbReference type="InterPro" id="IPR000772">
    <property type="entry name" value="Ricin_B_lectin"/>
</dbReference>
<dbReference type="InterPro" id="IPR035992">
    <property type="entry name" value="Ricin_B-like_lectins"/>
</dbReference>
<evidence type="ECO:0000256" key="1">
    <source>
        <dbReference type="ARBA" id="ARBA00022801"/>
    </source>
</evidence>
<dbReference type="GO" id="GO:0004553">
    <property type="term" value="F:hydrolase activity, hydrolyzing O-glycosyl compounds"/>
    <property type="evidence" value="ECO:0007669"/>
    <property type="project" value="InterPro"/>
</dbReference>
<dbReference type="Proteomes" id="UP000677082">
    <property type="component" value="Unassembled WGS sequence"/>
</dbReference>
<dbReference type="CDD" id="cd23458">
    <property type="entry name" value="beta-trefoil_Ricin_AgaB34-like"/>
    <property type="match status" value="1"/>
</dbReference>
<gene>
    <name evidence="6" type="ORF">Ato02nite_046580</name>
</gene>
<dbReference type="PANTHER" id="PTHR34142:SF1">
    <property type="entry name" value="GLYCOSIDE HYDROLASE FAMILY 5 DOMAIN-CONTAINING PROTEIN"/>
    <property type="match status" value="1"/>
</dbReference>
<dbReference type="SMART" id="SM00458">
    <property type="entry name" value="RICIN"/>
    <property type="match status" value="1"/>
</dbReference>
<evidence type="ECO:0000313" key="7">
    <source>
        <dbReference type="Proteomes" id="UP000677082"/>
    </source>
</evidence>
<organism evidence="6 7">
    <name type="scientific">Paractinoplanes toevensis</name>
    <dbReference type="NCBI Taxonomy" id="571911"/>
    <lineage>
        <taxon>Bacteria</taxon>
        <taxon>Bacillati</taxon>
        <taxon>Actinomycetota</taxon>
        <taxon>Actinomycetes</taxon>
        <taxon>Micromonosporales</taxon>
        <taxon>Micromonosporaceae</taxon>
        <taxon>Paractinoplanes</taxon>
    </lineage>
</organism>
<comment type="caution">
    <text evidence="6">The sequence shown here is derived from an EMBL/GenBank/DDBJ whole genome shotgun (WGS) entry which is preliminary data.</text>
</comment>
<dbReference type="GO" id="GO:0009251">
    <property type="term" value="P:glucan catabolic process"/>
    <property type="evidence" value="ECO:0007669"/>
    <property type="project" value="TreeGrafter"/>
</dbReference>
<dbReference type="InterPro" id="IPR017853">
    <property type="entry name" value="GH"/>
</dbReference>
<keyword evidence="1 3" id="KW-0378">Hydrolase</keyword>
<keyword evidence="7" id="KW-1185">Reference proteome</keyword>
<dbReference type="PROSITE" id="PS50231">
    <property type="entry name" value="RICIN_B_LECTIN"/>
    <property type="match status" value="1"/>
</dbReference>
<dbReference type="PANTHER" id="PTHR34142">
    <property type="entry name" value="ENDO-BETA-1,4-GLUCANASE A"/>
    <property type="match status" value="1"/>
</dbReference>
<sequence length="486" mass="51945">MPPWAPLAPVKTLRNATILVLVAAGLAGPAAATPAAAATSGFRGVNWADQRDNFVDDTLVLGGLSTGDSYATTQAKANGILTGFVNNLGANTIRMPVNYPTVSGAYWNSYTGAIDAATAKGLKVILSYWEAASSRNGSIDNTTQFWSMWQTIVTKYSSNAGVYFEPMNEPYAYSDADWKNIAAQWLANYSGVPRGRVIISGAGYNQRLTTIGSDTRFDGTLISRHTYQFFDSSRTTEDSWRESLRTSVGAYKDRVLITEFGAPMTDGRNYNAPTTSDSFVAFIRGTAAEARAEGLGTVYWPGVRIADPYRLQEITGSGTSLGLSTTNASGRDQLRYSWGLDGGGNTTLAHYRVTNRNSGRVMDLVGASTANSAEVKQYAANGGLNQNWAFEDLGTGYVRVVNQNSGKCLDVASASTADSANVIQYACGGGTNQQWQWVASGSYYLLKARHSGKCLDVVSASTADGGDITQYTCNGGTNQQWTRAAS</sequence>
<dbReference type="EMBL" id="BOQN01000060">
    <property type="protein sequence ID" value="GIM92865.1"/>
    <property type="molecule type" value="Genomic_DNA"/>
</dbReference>
<evidence type="ECO:0000256" key="2">
    <source>
        <dbReference type="ARBA" id="ARBA00023295"/>
    </source>
</evidence>